<dbReference type="PROSITE" id="PS50801">
    <property type="entry name" value="STAS"/>
    <property type="match status" value="1"/>
</dbReference>
<feature type="region of interest" description="Disordered" evidence="1">
    <location>
        <begin position="108"/>
        <end position="148"/>
    </location>
</feature>
<feature type="domain" description="STAS" evidence="2">
    <location>
        <begin position="24"/>
        <end position="107"/>
    </location>
</feature>
<dbReference type="InterPro" id="IPR002645">
    <property type="entry name" value="STAS_dom"/>
</dbReference>
<protein>
    <submittedName>
        <fullName evidence="3">Anti-anti-sigma factor</fullName>
    </submittedName>
</protein>
<dbReference type="SUPFAM" id="SSF52091">
    <property type="entry name" value="SpoIIaa-like"/>
    <property type="match status" value="1"/>
</dbReference>
<dbReference type="CDD" id="cd07043">
    <property type="entry name" value="STAS_anti-anti-sigma_factors"/>
    <property type="match status" value="1"/>
</dbReference>
<proteinExistence type="predicted"/>
<dbReference type="EMBL" id="RKRA01000001">
    <property type="protein sequence ID" value="RPF26565.1"/>
    <property type="molecule type" value="Genomic_DNA"/>
</dbReference>
<dbReference type="InterPro" id="IPR058548">
    <property type="entry name" value="MlaB-like_STAS"/>
</dbReference>
<evidence type="ECO:0000313" key="3">
    <source>
        <dbReference type="EMBL" id="RPF26565.1"/>
    </source>
</evidence>
<dbReference type="Proteomes" id="UP000280726">
    <property type="component" value="Unassembled WGS sequence"/>
</dbReference>
<dbReference type="InterPro" id="IPR036513">
    <property type="entry name" value="STAS_dom_sf"/>
</dbReference>
<evidence type="ECO:0000313" key="4">
    <source>
        <dbReference type="Proteomes" id="UP000280726"/>
    </source>
</evidence>
<dbReference type="AlphaFoldDB" id="A0A3N4ZZR3"/>
<dbReference type="OrthoDB" id="4827422at2"/>
<name>A0A3N4ZZR3_9MICO</name>
<dbReference type="Gene3D" id="3.30.750.24">
    <property type="entry name" value="STAS domain"/>
    <property type="match status" value="1"/>
</dbReference>
<dbReference type="Pfam" id="PF13466">
    <property type="entry name" value="STAS_2"/>
    <property type="match status" value="1"/>
</dbReference>
<reference evidence="3 4" key="1">
    <citation type="submission" date="2018-11" db="EMBL/GenBank/DDBJ databases">
        <title>Sequencing the genomes of 1000 actinobacteria strains.</title>
        <authorList>
            <person name="Klenk H.-P."/>
        </authorList>
    </citation>
    <scope>NUCLEOTIDE SEQUENCE [LARGE SCALE GENOMIC DNA]</scope>
    <source>
        <strain evidence="3 4">DSM 14418</strain>
    </source>
</reference>
<evidence type="ECO:0000259" key="2">
    <source>
        <dbReference type="PROSITE" id="PS50801"/>
    </source>
</evidence>
<sequence>MPETLPVGDRGSVAVLTSPTRTRLVLAGELDISHNRELREAVRSVLALDLPVDVDMRNLTFMDSSALAAFSRLAYRSSARPRLIQPPDVVVFLLEVTAMGDVVEVLDHDPGFPGGPEAGDGTLSADDVPADEVPAHDVPEDDVATDAV</sequence>
<evidence type="ECO:0000256" key="1">
    <source>
        <dbReference type="SAM" id="MobiDB-lite"/>
    </source>
</evidence>
<gene>
    <name evidence="3" type="ORF">EDD32_1012</name>
</gene>
<keyword evidence="4" id="KW-1185">Reference proteome</keyword>
<accession>A0A3N4ZZR3</accession>
<organism evidence="3 4">
    <name type="scientific">Georgenia muralis</name>
    <dbReference type="NCBI Taxonomy" id="154117"/>
    <lineage>
        <taxon>Bacteria</taxon>
        <taxon>Bacillati</taxon>
        <taxon>Actinomycetota</taxon>
        <taxon>Actinomycetes</taxon>
        <taxon>Micrococcales</taxon>
        <taxon>Bogoriellaceae</taxon>
        <taxon>Georgenia</taxon>
    </lineage>
</organism>
<feature type="compositionally biased region" description="Acidic residues" evidence="1">
    <location>
        <begin position="139"/>
        <end position="148"/>
    </location>
</feature>
<comment type="caution">
    <text evidence="3">The sequence shown here is derived from an EMBL/GenBank/DDBJ whole genome shotgun (WGS) entry which is preliminary data.</text>
</comment>